<organism evidence="1 2">
    <name type="scientific">Ataeniobius toweri</name>
    <dbReference type="NCBI Taxonomy" id="208326"/>
    <lineage>
        <taxon>Eukaryota</taxon>
        <taxon>Metazoa</taxon>
        <taxon>Chordata</taxon>
        <taxon>Craniata</taxon>
        <taxon>Vertebrata</taxon>
        <taxon>Euteleostomi</taxon>
        <taxon>Actinopterygii</taxon>
        <taxon>Neopterygii</taxon>
        <taxon>Teleostei</taxon>
        <taxon>Neoteleostei</taxon>
        <taxon>Acanthomorphata</taxon>
        <taxon>Ovalentaria</taxon>
        <taxon>Atherinomorphae</taxon>
        <taxon>Cyprinodontiformes</taxon>
        <taxon>Goodeidae</taxon>
        <taxon>Ataeniobius</taxon>
    </lineage>
</organism>
<keyword evidence="2" id="KW-1185">Reference proteome</keyword>
<sequence length="142" mass="15475">MRYQVIVQSASVSSRASNLTAINSNVNSCTAHYTDGWRGSFSCHSSSHQWVSGNTTCTILPYKTNWSRAAPTKTSQCKRGISNPRSSQGPCIASSLLFSGGSHTTMWCITATSLLRVWTRMSLTHIAAGRACSKVRRGSRQE</sequence>
<reference evidence="1 2" key="1">
    <citation type="submission" date="2021-07" db="EMBL/GenBank/DDBJ databases">
        <authorList>
            <person name="Palmer J.M."/>
        </authorList>
    </citation>
    <scope>NUCLEOTIDE SEQUENCE [LARGE SCALE GENOMIC DNA]</scope>
    <source>
        <strain evidence="1 2">AT_MEX2019</strain>
        <tissue evidence="1">Muscle</tissue>
    </source>
</reference>
<dbReference type="EMBL" id="JAHUTI010002594">
    <property type="protein sequence ID" value="MED6233461.1"/>
    <property type="molecule type" value="Genomic_DNA"/>
</dbReference>
<name>A0ABU7A6J1_9TELE</name>
<accession>A0ABU7A6J1</accession>
<comment type="caution">
    <text evidence="1">The sequence shown here is derived from an EMBL/GenBank/DDBJ whole genome shotgun (WGS) entry which is preliminary data.</text>
</comment>
<evidence type="ECO:0000313" key="1">
    <source>
        <dbReference type="EMBL" id="MED6233461.1"/>
    </source>
</evidence>
<dbReference type="Proteomes" id="UP001345963">
    <property type="component" value="Unassembled WGS sequence"/>
</dbReference>
<proteinExistence type="predicted"/>
<evidence type="ECO:0000313" key="2">
    <source>
        <dbReference type="Proteomes" id="UP001345963"/>
    </source>
</evidence>
<gene>
    <name evidence="1" type="ORF">ATANTOWER_012111</name>
</gene>
<protein>
    <submittedName>
        <fullName evidence="1">Uncharacterized protein</fullName>
    </submittedName>
</protein>